<feature type="compositionally biased region" description="Pro residues" evidence="5">
    <location>
        <begin position="662"/>
        <end position="677"/>
    </location>
</feature>
<evidence type="ECO:0000256" key="5">
    <source>
        <dbReference type="SAM" id="MobiDB-lite"/>
    </source>
</evidence>
<feature type="compositionally biased region" description="Basic and acidic residues" evidence="5">
    <location>
        <begin position="318"/>
        <end position="337"/>
    </location>
</feature>
<dbReference type="GO" id="GO:0046872">
    <property type="term" value="F:metal ion binding"/>
    <property type="evidence" value="ECO:0007669"/>
    <property type="project" value="UniProtKB-KW"/>
</dbReference>
<accession>A0A9P4UUE5</accession>
<feature type="compositionally biased region" description="Basic and acidic residues" evidence="5">
    <location>
        <begin position="421"/>
        <end position="433"/>
    </location>
</feature>
<organism evidence="7 8">
    <name type="scientific">Polychaeton citri CBS 116435</name>
    <dbReference type="NCBI Taxonomy" id="1314669"/>
    <lineage>
        <taxon>Eukaryota</taxon>
        <taxon>Fungi</taxon>
        <taxon>Dikarya</taxon>
        <taxon>Ascomycota</taxon>
        <taxon>Pezizomycotina</taxon>
        <taxon>Dothideomycetes</taxon>
        <taxon>Dothideomycetidae</taxon>
        <taxon>Capnodiales</taxon>
        <taxon>Capnodiaceae</taxon>
        <taxon>Polychaeton</taxon>
    </lineage>
</organism>
<feature type="compositionally biased region" description="Basic and acidic residues" evidence="5">
    <location>
        <begin position="279"/>
        <end position="302"/>
    </location>
</feature>
<keyword evidence="1 4" id="KW-0479">Metal-binding</keyword>
<feature type="domain" description="LIM zinc-binding" evidence="6">
    <location>
        <begin position="694"/>
        <end position="757"/>
    </location>
</feature>
<proteinExistence type="predicted"/>
<sequence length="858" mass="93260">MSLAAALQADGARPASFLPSVKCSSCGDEIEIVSMASHICGKQQQSPKSHAAHMSNPFTLRQANAQPSQHQPTAPSPLGQTTGSSQQQQSRGRAPTLNANQQTFSPKPMRPPPPKINAEAANQPFLGPRPSRSESPVSPALSSRSGVSQGKPYMPPFARGAVSPGPRLWDPRPPSPEISSNLDCAFPPFPMTGTRSASSSNSTSRPGTSHGRKTPTIGERAPSRGSNRRPSRLDDREPFNLEPRSPGMVGGENVLKKMDTLTSGPFDGKRRKPSQPEILKIDDLLAQRDTAEEKTKMLDEMPPRPATSASTHSTHSRGASEKKVPPVRPLRPDEHEALSPTFLDHFSSEPVPDPLSQFSPTRAPAQAGGEDRSNTYPIQQRNESGSRERRPSEPAIYSNRERRPTITKMPTAPPNLYPPRSESRNGTRMDFRLHGAPPVPKPVEQHRQESSHSPSESASSTMSSVGQSAGSIGPSPASSAASSVDAFSPLSRDSSGYGEEKILPLIPVALKPSQKPGERAAEKPTSPPRNFARPNPARQEPPVLDQPLPKPNLQLARPMDSPTDPTIPDRDQTMQRQRRPSEPSLNDQSAGRPAHPGILRTQTAPMSPTNDRTFGLSPAMHFSPDEYDPYKQPAQSIQPRPRSKSSASQASGATSPQKMVRPPVPIITTPTPPPIPKSAPRGLYPRRKGTVSKPPCRGCGKIIEGKSVKAADGRLTGRWHKACFTCRSCHEPFATADFYVIENHPYCEQHYHENNGSLCHGCHRGIEGQYLETSGSATAAGYERKYHPRCFTCHDCREILSDDYFEIMGKVYCERHALAAMRGQTRVAGTPAGPLSSLNPAMNGQLRAERRTTRLMMM</sequence>
<dbReference type="InterPro" id="IPR001781">
    <property type="entry name" value="Znf_LIM"/>
</dbReference>
<dbReference type="Proteomes" id="UP000799441">
    <property type="component" value="Unassembled WGS sequence"/>
</dbReference>
<comment type="caution">
    <text evidence="7">The sequence shown here is derived from an EMBL/GenBank/DDBJ whole genome shotgun (WGS) entry which is preliminary data.</text>
</comment>
<dbReference type="SUPFAM" id="SSF57716">
    <property type="entry name" value="Glucocorticoid receptor-like (DNA-binding domain)"/>
    <property type="match status" value="1"/>
</dbReference>
<evidence type="ECO:0000256" key="4">
    <source>
        <dbReference type="PROSITE-ProRule" id="PRU00125"/>
    </source>
</evidence>
<feature type="compositionally biased region" description="Polar residues" evidence="5">
    <location>
        <begin position="600"/>
        <end position="612"/>
    </location>
</feature>
<evidence type="ECO:0000256" key="2">
    <source>
        <dbReference type="ARBA" id="ARBA00022833"/>
    </source>
</evidence>
<feature type="compositionally biased region" description="Low complexity" evidence="5">
    <location>
        <begin position="128"/>
        <end position="139"/>
    </location>
</feature>
<dbReference type="CDD" id="cd09397">
    <property type="entry name" value="LIM1_UF1"/>
    <property type="match status" value="1"/>
</dbReference>
<dbReference type="EMBL" id="MU003766">
    <property type="protein sequence ID" value="KAF2725716.1"/>
    <property type="molecule type" value="Genomic_DNA"/>
</dbReference>
<dbReference type="AlphaFoldDB" id="A0A9P4UUE5"/>
<evidence type="ECO:0000256" key="1">
    <source>
        <dbReference type="ARBA" id="ARBA00022723"/>
    </source>
</evidence>
<feature type="compositionally biased region" description="Low complexity" evidence="5">
    <location>
        <begin position="79"/>
        <end position="93"/>
    </location>
</feature>
<dbReference type="FunFam" id="2.10.110.10:FF:000105">
    <property type="entry name" value="Similar to LIM domain-containing protein"/>
    <property type="match status" value="1"/>
</dbReference>
<gene>
    <name evidence="7" type="ORF">K431DRAFT_48099</name>
</gene>
<feature type="region of interest" description="Disordered" evidence="5">
    <location>
        <begin position="44"/>
        <end position="692"/>
    </location>
</feature>
<feature type="domain" description="LIM zinc-binding" evidence="6">
    <location>
        <begin position="758"/>
        <end position="823"/>
    </location>
</feature>
<dbReference type="Pfam" id="PF00412">
    <property type="entry name" value="LIM"/>
    <property type="match status" value="2"/>
</dbReference>
<feature type="compositionally biased region" description="Low complexity" evidence="5">
    <location>
        <begin position="451"/>
        <end position="489"/>
    </location>
</feature>
<protein>
    <recommendedName>
        <fullName evidence="6">LIM zinc-binding domain-containing protein</fullName>
    </recommendedName>
</protein>
<dbReference type="InterPro" id="IPR017351">
    <property type="entry name" value="PINCH-1-4-like"/>
</dbReference>
<dbReference type="GO" id="GO:0030695">
    <property type="term" value="F:GTPase regulator activity"/>
    <property type="evidence" value="ECO:0007669"/>
    <property type="project" value="UniProtKB-ARBA"/>
</dbReference>
<keyword evidence="8" id="KW-1185">Reference proteome</keyword>
<dbReference type="SMART" id="SM00132">
    <property type="entry name" value="LIM"/>
    <property type="match status" value="2"/>
</dbReference>
<feature type="compositionally biased region" description="Polar residues" evidence="5">
    <location>
        <begin position="56"/>
        <end position="73"/>
    </location>
</feature>
<evidence type="ECO:0000256" key="3">
    <source>
        <dbReference type="ARBA" id="ARBA00023038"/>
    </source>
</evidence>
<feature type="compositionally biased region" description="Low complexity" evidence="5">
    <location>
        <begin position="192"/>
        <end position="209"/>
    </location>
</feature>
<evidence type="ECO:0000313" key="8">
    <source>
        <dbReference type="Proteomes" id="UP000799441"/>
    </source>
</evidence>
<dbReference type="PANTHER" id="PTHR24210">
    <property type="entry name" value="LIM DOMAIN-CONTAINING PROTEIN"/>
    <property type="match status" value="1"/>
</dbReference>
<keyword evidence="2 4" id="KW-0862">Zinc</keyword>
<dbReference type="CDD" id="cd08368">
    <property type="entry name" value="LIM"/>
    <property type="match status" value="1"/>
</dbReference>
<name>A0A9P4UUE5_9PEZI</name>
<feature type="compositionally biased region" description="Polar residues" evidence="5">
    <location>
        <begin position="633"/>
        <end position="657"/>
    </location>
</feature>
<dbReference type="Gene3D" id="2.10.110.10">
    <property type="entry name" value="Cysteine Rich Protein"/>
    <property type="match status" value="2"/>
</dbReference>
<evidence type="ECO:0000313" key="7">
    <source>
        <dbReference type="EMBL" id="KAF2725716.1"/>
    </source>
</evidence>
<feature type="compositionally biased region" description="Polar residues" evidence="5">
    <location>
        <begin position="374"/>
        <end position="383"/>
    </location>
</feature>
<evidence type="ECO:0000259" key="6">
    <source>
        <dbReference type="PROSITE" id="PS50023"/>
    </source>
</evidence>
<dbReference type="PROSITE" id="PS50023">
    <property type="entry name" value="LIM_DOMAIN_2"/>
    <property type="match status" value="2"/>
</dbReference>
<keyword evidence="3 4" id="KW-0440">LIM domain</keyword>
<feature type="compositionally biased region" description="Low complexity" evidence="5">
    <location>
        <begin position="306"/>
        <end position="317"/>
    </location>
</feature>
<dbReference type="PANTHER" id="PTHR24210:SF14">
    <property type="entry name" value="LIM ZINC-BINDING DOMAIN-CONTAINING PROTEIN"/>
    <property type="match status" value="1"/>
</dbReference>
<dbReference type="OrthoDB" id="1112565at2759"/>
<feature type="compositionally biased region" description="Low complexity" evidence="5">
    <location>
        <begin position="528"/>
        <end position="538"/>
    </location>
</feature>
<reference evidence="7" key="1">
    <citation type="journal article" date="2020" name="Stud. Mycol.">
        <title>101 Dothideomycetes genomes: a test case for predicting lifestyles and emergence of pathogens.</title>
        <authorList>
            <person name="Haridas S."/>
            <person name="Albert R."/>
            <person name="Binder M."/>
            <person name="Bloem J."/>
            <person name="Labutti K."/>
            <person name="Salamov A."/>
            <person name="Andreopoulos B."/>
            <person name="Baker S."/>
            <person name="Barry K."/>
            <person name="Bills G."/>
            <person name="Bluhm B."/>
            <person name="Cannon C."/>
            <person name="Castanera R."/>
            <person name="Culley D."/>
            <person name="Daum C."/>
            <person name="Ezra D."/>
            <person name="Gonzalez J."/>
            <person name="Henrissat B."/>
            <person name="Kuo A."/>
            <person name="Liang C."/>
            <person name="Lipzen A."/>
            <person name="Lutzoni F."/>
            <person name="Magnuson J."/>
            <person name="Mondo S."/>
            <person name="Nolan M."/>
            <person name="Ohm R."/>
            <person name="Pangilinan J."/>
            <person name="Park H.-J."/>
            <person name="Ramirez L."/>
            <person name="Alfaro M."/>
            <person name="Sun H."/>
            <person name="Tritt A."/>
            <person name="Yoshinaga Y."/>
            <person name="Zwiers L.-H."/>
            <person name="Turgeon B."/>
            <person name="Goodwin S."/>
            <person name="Spatafora J."/>
            <person name="Crous P."/>
            <person name="Grigoriev I."/>
        </authorList>
    </citation>
    <scope>NUCLEOTIDE SEQUENCE</scope>
    <source>
        <strain evidence="7">CBS 116435</strain>
    </source>
</reference>